<comment type="caution">
    <text evidence="3">The sequence shown here is derived from an EMBL/GenBank/DDBJ whole genome shotgun (WGS) entry which is preliminary data.</text>
</comment>
<keyword evidence="2" id="KW-0732">Signal</keyword>
<dbReference type="Proteomes" id="UP001320876">
    <property type="component" value="Unassembled WGS sequence"/>
</dbReference>
<dbReference type="EMBL" id="JAPDDT010000009">
    <property type="protein sequence ID" value="MCW1924625.1"/>
    <property type="molecule type" value="Genomic_DNA"/>
</dbReference>
<evidence type="ECO:0000313" key="3">
    <source>
        <dbReference type="EMBL" id="MCW1924625.1"/>
    </source>
</evidence>
<evidence type="ECO:0000313" key="4">
    <source>
        <dbReference type="Proteomes" id="UP001320876"/>
    </source>
</evidence>
<dbReference type="RefSeq" id="WP_264488734.1">
    <property type="nucleotide sequence ID" value="NZ_JAPDDT010000009.1"/>
</dbReference>
<feature type="chain" id="PRO_5047294150" evidence="2">
    <location>
        <begin position="25"/>
        <end position="300"/>
    </location>
</feature>
<reference evidence="3 4" key="1">
    <citation type="submission" date="2022-10" db="EMBL/GenBank/DDBJ databases">
        <title>Luteolibacter arcticus strain CCTCC AB 2014275, whole genome shotgun sequencing project.</title>
        <authorList>
            <person name="Zhao G."/>
            <person name="Shen L."/>
        </authorList>
    </citation>
    <scope>NUCLEOTIDE SEQUENCE [LARGE SCALE GENOMIC DNA]</scope>
    <source>
        <strain evidence="3 4">CCTCC AB 2014275</strain>
    </source>
</reference>
<keyword evidence="4" id="KW-1185">Reference proteome</keyword>
<evidence type="ECO:0000256" key="1">
    <source>
        <dbReference type="SAM" id="MobiDB-lite"/>
    </source>
</evidence>
<name>A0ABT3GM72_9BACT</name>
<feature type="compositionally biased region" description="Basic and acidic residues" evidence="1">
    <location>
        <begin position="278"/>
        <end position="290"/>
    </location>
</feature>
<feature type="region of interest" description="Disordered" evidence="1">
    <location>
        <begin position="278"/>
        <end position="300"/>
    </location>
</feature>
<proteinExistence type="predicted"/>
<feature type="signal peptide" evidence="2">
    <location>
        <begin position="1"/>
        <end position="24"/>
    </location>
</feature>
<sequence length="300" mass="31871">MKSKTLLAALSGVLALVFPLSSLAQGEAQVSMKIDLVAWGDSISGLTLKSGKGRDPVTALAFRYSTPVNYSGPTLLEIHQGTAPAATAEAEPAAAVPAAATANNLAAILAERRKKTPSLVSLALLPATSSHTTVLLAPAASGTFQAYVINDDPSKLPYGQLRIHNLSPLTIAMRCNNKAGKELKTKESFVVTPQNKEVIYELAYQSEGEWTTQENNIASVAETEQAQLVVLKSDASFFTSQDGSRAGFLQTVILRRDRNSAGAAPEISEVEKAALSERLKAQEEEMERNAGAKPKPTPKK</sequence>
<evidence type="ECO:0000256" key="2">
    <source>
        <dbReference type="SAM" id="SignalP"/>
    </source>
</evidence>
<organism evidence="3 4">
    <name type="scientific">Luteolibacter arcticus</name>
    <dbReference type="NCBI Taxonomy" id="1581411"/>
    <lineage>
        <taxon>Bacteria</taxon>
        <taxon>Pseudomonadati</taxon>
        <taxon>Verrucomicrobiota</taxon>
        <taxon>Verrucomicrobiia</taxon>
        <taxon>Verrucomicrobiales</taxon>
        <taxon>Verrucomicrobiaceae</taxon>
        <taxon>Luteolibacter</taxon>
    </lineage>
</organism>
<gene>
    <name evidence="3" type="ORF">OKA05_18820</name>
</gene>
<accession>A0ABT3GM72</accession>
<protein>
    <submittedName>
        <fullName evidence="3">Uncharacterized protein</fullName>
    </submittedName>
</protein>